<organism evidence="1 2">
    <name type="scientific">Trametes pubescens</name>
    <name type="common">White-rot fungus</name>
    <dbReference type="NCBI Taxonomy" id="154538"/>
    <lineage>
        <taxon>Eukaryota</taxon>
        <taxon>Fungi</taxon>
        <taxon>Dikarya</taxon>
        <taxon>Basidiomycota</taxon>
        <taxon>Agaricomycotina</taxon>
        <taxon>Agaricomycetes</taxon>
        <taxon>Polyporales</taxon>
        <taxon>Polyporaceae</taxon>
        <taxon>Trametes</taxon>
    </lineage>
</organism>
<proteinExistence type="predicted"/>
<dbReference type="Proteomes" id="UP000184267">
    <property type="component" value="Unassembled WGS sequence"/>
</dbReference>
<comment type="caution">
    <text evidence="1">The sequence shown here is derived from an EMBL/GenBank/DDBJ whole genome shotgun (WGS) entry which is preliminary data.</text>
</comment>
<dbReference type="EMBL" id="MNAD01000399">
    <property type="protein sequence ID" value="OJT13516.1"/>
    <property type="molecule type" value="Genomic_DNA"/>
</dbReference>
<evidence type="ECO:0000313" key="2">
    <source>
        <dbReference type="Proteomes" id="UP000184267"/>
    </source>
</evidence>
<evidence type="ECO:0000313" key="1">
    <source>
        <dbReference type="EMBL" id="OJT13516.1"/>
    </source>
</evidence>
<dbReference type="AlphaFoldDB" id="A0A1M2W146"/>
<keyword evidence="2" id="KW-1185">Reference proteome</keyword>
<gene>
    <name evidence="1" type="ORF">TRAPUB_9938</name>
</gene>
<accession>A0A1M2W146</accession>
<protein>
    <submittedName>
        <fullName evidence="1">Uncharacterized protein</fullName>
    </submittedName>
</protein>
<name>A0A1M2W146_TRAPU</name>
<sequence length="57" mass="6306">MYQDVALELGNILPRYFPARVDILFSAQKSIDGDNICQVALADCDATSLSKWSDITI</sequence>
<reference evidence="1 2" key="1">
    <citation type="submission" date="2016-10" db="EMBL/GenBank/DDBJ databases">
        <title>Genome sequence of the basidiomycete white-rot fungus Trametes pubescens.</title>
        <authorList>
            <person name="Makela M.R."/>
            <person name="Granchi Z."/>
            <person name="Peng M."/>
            <person name="De Vries R.P."/>
            <person name="Grigoriev I."/>
            <person name="Riley R."/>
            <person name="Hilden K."/>
        </authorList>
    </citation>
    <scope>NUCLEOTIDE SEQUENCE [LARGE SCALE GENOMIC DNA]</scope>
    <source>
        <strain evidence="1 2">FBCC735</strain>
    </source>
</reference>